<evidence type="ECO:0000259" key="1">
    <source>
        <dbReference type="Pfam" id="PF00535"/>
    </source>
</evidence>
<dbReference type="CDD" id="cd06433">
    <property type="entry name" value="GT_2_WfgS_like"/>
    <property type="match status" value="1"/>
</dbReference>
<dbReference type="EMBL" id="FXTH01000002">
    <property type="protein sequence ID" value="SMO41494.1"/>
    <property type="molecule type" value="Genomic_DNA"/>
</dbReference>
<dbReference type="PANTHER" id="PTHR22916:SF3">
    <property type="entry name" value="UDP-GLCNAC:BETAGAL BETA-1,3-N-ACETYLGLUCOSAMINYLTRANSFERASE-LIKE PROTEIN 1"/>
    <property type="match status" value="1"/>
</dbReference>
<dbReference type="Pfam" id="PF00535">
    <property type="entry name" value="Glycos_transf_2"/>
    <property type="match status" value="1"/>
</dbReference>
<sequence>MMNNKTNSFKVSLITICYNNENDIRDTLESVITQTYDDIEYIIVDGQSSDNTLGIIGEYGSHIDKIISEPDKGMYDAINKGIKSATGDIVGLIHAGDRLFDERVIARIAVHFVTNKIDGMYGHSVLVNQKDEPVRVNRSPEFRKSLFKAGWMPSHQSIYLKREVIEQLGYYRTDLGGSGDYEFVLRYFYFNDLKIKRLDSYILRFSMGGRSTSNYKKTLWKSQQRQIKAWKLQGVKPPFYFVPFKLLRKIKQFYLAAWYKFSNERILN</sequence>
<keyword evidence="2" id="KW-0808">Transferase</keyword>
<accession>A0A521B300</accession>
<gene>
    <name evidence="2" type="ORF">SAMN06265218_102152</name>
</gene>
<evidence type="ECO:0000313" key="2">
    <source>
        <dbReference type="EMBL" id="SMO41494.1"/>
    </source>
</evidence>
<proteinExistence type="predicted"/>
<evidence type="ECO:0000313" key="3">
    <source>
        <dbReference type="Proteomes" id="UP000317593"/>
    </source>
</evidence>
<dbReference type="InterPro" id="IPR001173">
    <property type="entry name" value="Glyco_trans_2-like"/>
</dbReference>
<organism evidence="2 3">
    <name type="scientific">Fodinibius sediminis</name>
    <dbReference type="NCBI Taxonomy" id="1214077"/>
    <lineage>
        <taxon>Bacteria</taxon>
        <taxon>Pseudomonadati</taxon>
        <taxon>Balneolota</taxon>
        <taxon>Balneolia</taxon>
        <taxon>Balneolales</taxon>
        <taxon>Balneolaceae</taxon>
        <taxon>Fodinibius</taxon>
    </lineage>
</organism>
<keyword evidence="3" id="KW-1185">Reference proteome</keyword>
<name>A0A521B300_9BACT</name>
<protein>
    <submittedName>
        <fullName evidence="2">Glycosyltransferase</fullName>
    </submittedName>
</protein>
<dbReference type="PANTHER" id="PTHR22916">
    <property type="entry name" value="GLYCOSYLTRANSFERASE"/>
    <property type="match status" value="1"/>
</dbReference>
<feature type="domain" description="Glycosyltransferase 2-like" evidence="1">
    <location>
        <begin position="12"/>
        <end position="139"/>
    </location>
</feature>
<dbReference type="Proteomes" id="UP000317593">
    <property type="component" value="Unassembled WGS sequence"/>
</dbReference>
<dbReference type="InterPro" id="IPR029044">
    <property type="entry name" value="Nucleotide-diphossugar_trans"/>
</dbReference>
<dbReference type="AlphaFoldDB" id="A0A521B300"/>
<dbReference type="Gene3D" id="3.90.550.10">
    <property type="entry name" value="Spore Coat Polysaccharide Biosynthesis Protein SpsA, Chain A"/>
    <property type="match status" value="1"/>
</dbReference>
<reference evidence="2 3" key="1">
    <citation type="submission" date="2017-05" db="EMBL/GenBank/DDBJ databases">
        <authorList>
            <person name="Varghese N."/>
            <person name="Submissions S."/>
        </authorList>
    </citation>
    <scope>NUCLEOTIDE SEQUENCE [LARGE SCALE GENOMIC DNA]</scope>
    <source>
        <strain evidence="2 3">DSM 21194</strain>
    </source>
</reference>
<dbReference type="SUPFAM" id="SSF53448">
    <property type="entry name" value="Nucleotide-diphospho-sugar transferases"/>
    <property type="match status" value="1"/>
</dbReference>
<dbReference type="GO" id="GO:0016758">
    <property type="term" value="F:hexosyltransferase activity"/>
    <property type="evidence" value="ECO:0007669"/>
    <property type="project" value="UniProtKB-ARBA"/>
</dbReference>